<gene>
    <name evidence="4" type="ORF">LSCM4_02429</name>
</gene>
<reference evidence="5" key="1">
    <citation type="journal article" date="2021" name="Microbiol. Resour. Announc.">
        <title>LGAAP: Leishmaniinae Genome Assembly and Annotation Pipeline.</title>
        <authorList>
            <person name="Almutairi H."/>
            <person name="Urbaniak M.D."/>
            <person name="Bates M.D."/>
            <person name="Jariyapan N."/>
            <person name="Kwakye-Nuako G."/>
            <person name="Thomaz-Soccol V."/>
            <person name="Al-Salem W.S."/>
            <person name="Dillon R.J."/>
            <person name="Bates P.A."/>
            <person name="Gatherer D."/>
        </authorList>
    </citation>
    <scope>NUCLEOTIDE SEQUENCE [LARGE SCALE GENOMIC DNA]</scope>
</reference>
<feature type="domain" description="DUF7498" evidence="3">
    <location>
        <begin position="274"/>
        <end position="371"/>
    </location>
</feature>
<evidence type="ECO:0000259" key="2">
    <source>
        <dbReference type="Pfam" id="PF24327"/>
    </source>
</evidence>
<dbReference type="Proteomes" id="UP000674143">
    <property type="component" value="Unassembled WGS sequence"/>
</dbReference>
<protein>
    <submittedName>
        <fullName evidence="4">Uncharacterized protein</fullName>
    </submittedName>
</protein>
<dbReference type="EMBL" id="JAFHLR010000033">
    <property type="protein sequence ID" value="KAG5469034.1"/>
    <property type="molecule type" value="Genomic_DNA"/>
</dbReference>
<dbReference type="KEGG" id="loi:92358393"/>
<dbReference type="RefSeq" id="XP_067060011.1">
    <property type="nucleotide sequence ID" value="XM_067204459.1"/>
</dbReference>
<accession>A0A836G9F4</accession>
<organism evidence="4 5">
    <name type="scientific">Leishmania orientalis</name>
    <dbReference type="NCBI Taxonomy" id="2249476"/>
    <lineage>
        <taxon>Eukaryota</taxon>
        <taxon>Discoba</taxon>
        <taxon>Euglenozoa</taxon>
        <taxon>Kinetoplastea</taxon>
        <taxon>Metakinetoplastina</taxon>
        <taxon>Trypanosomatida</taxon>
        <taxon>Trypanosomatidae</taxon>
        <taxon>Leishmaniinae</taxon>
        <taxon>Leishmania</taxon>
    </lineage>
</organism>
<keyword evidence="1" id="KW-0472">Membrane</keyword>
<dbReference type="AlphaFoldDB" id="A0A836G9F4"/>
<keyword evidence="1" id="KW-0812">Transmembrane</keyword>
<sequence>MSQTKPHHHFPKGKRSGTFQSLFGYTSAMSALVWTLLLVCVVANPGVHAAVSVKGAVCIAHLVEWCTNSTMTLMGEELENVAHVRVGATAAEQQQVHCEINYKSSETILCTLTMALSARAGPYHLTLVIPGTAGADDTEVPAGNVLLGAFWGMSHTSFWNPSTTSSVTNQSSNWPSTGDGWTLHGNFDEDKTYTLFFFSSEGEVVAGNPSMVTCASVTHTTSTLTCTIIAANGVMGMYRVLVTESETNAVLLGTTSLPSIAVNPPLPDVVGASGDCAASSAECVTGATLILQGINFNYRKAEYQEFFVGVTEAQRNAISLTPVEVDKNGVTTTLTVADGTPAGSYPVFVRLQVCMMGMMSPLRYVGNLVLKSGDIAGFNMDMPTGSYRETQSASIPPGQAAATILAAILGVLLLAALVALTVVCARGAARRRRSGEVNEYSENVEMELPAAAVPAGKEVGTEGSRFSQY</sequence>
<dbReference type="Pfam" id="PF24327">
    <property type="entry name" value="DUF7497"/>
    <property type="match status" value="1"/>
</dbReference>
<feature type="domain" description="DUF7497" evidence="2">
    <location>
        <begin position="164"/>
        <end position="265"/>
    </location>
</feature>
<proteinExistence type="predicted"/>
<evidence type="ECO:0000256" key="1">
    <source>
        <dbReference type="SAM" id="Phobius"/>
    </source>
</evidence>
<dbReference type="Pfam" id="PF24328">
    <property type="entry name" value="DUF7498"/>
    <property type="match status" value="1"/>
</dbReference>
<keyword evidence="5" id="KW-1185">Reference proteome</keyword>
<name>A0A836G9F4_9TRYP</name>
<keyword evidence="1" id="KW-1133">Transmembrane helix</keyword>
<dbReference type="InterPro" id="IPR055921">
    <property type="entry name" value="DUF7498"/>
</dbReference>
<evidence type="ECO:0000259" key="3">
    <source>
        <dbReference type="Pfam" id="PF24328"/>
    </source>
</evidence>
<dbReference type="InterPro" id="IPR055920">
    <property type="entry name" value="DUF7497"/>
</dbReference>
<comment type="caution">
    <text evidence="4">The sequence shown here is derived from an EMBL/GenBank/DDBJ whole genome shotgun (WGS) entry which is preliminary data.</text>
</comment>
<evidence type="ECO:0000313" key="5">
    <source>
        <dbReference type="Proteomes" id="UP000674143"/>
    </source>
</evidence>
<dbReference type="GeneID" id="92358393"/>
<feature type="transmembrane region" description="Helical" evidence="1">
    <location>
        <begin position="400"/>
        <end position="425"/>
    </location>
</feature>
<reference evidence="5" key="2">
    <citation type="journal article" date="2021" name="Sci. Data">
        <title>Chromosome-scale genome sequencing, assembly and annotation of six genomes from subfamily Leishmaniinae.</title>
        <authorList>
            <person name="Almutairi H."/>
            <person name="Urbaniak M.D."/>
            <person name="Bates M.D."/>
            <person name="Jariyapan N."/>
            <person name="Kwakye-Nuako G."/>
            <person name="Thomaz Soccol V."/>
            <person name="Al-Salem W.S."/>
            <person name="Dillon R.J."/>
            <person name="Bates P.A."/>
            <person name="Gatherer D."/>
        </authorList>
    </citation>
    <scope>NUCLEOTIDE SEQUENCE [LARGE SCALE GENOMIC DNA]</scope>
</reference>
<evidence type="ECO:0000313" key="4">
    <source>
        <dbReference type="EMBL" id="KAG5469034.1"/>
    </source>
</evidence>